<accession>A0A4Y8N784</accession>
<evidence type="ECO:0000313" key="2">
    <source>
        <dbReference type="EMBL" id="TFE45278.1"/>
    </source>
</evidence>
<name>A0A4Y8N784_9BURK</name>
<gene>
    <name evidence="2" type="ORF">E2553_09810</name>
</gene>
<proteinExistence type="predicted"/>
<protein>
    <submittedName>
        <fullName evidence="2">Uncharacterized protein</fullName>
    </submittedName>
</protein>
<dbReference type="AlphaFoldDB" id="A0A4Y8N784"/>
<feature type="signal peptide" evidence="1">
    <location>
        <begin position="1"/>
        <end position="30"/>
    </location>
</feature>
<dbReference type="EMBL" id="SNVI01000001">
    <property type="protein sequence ID" value="TFE45278.1"/>
    <property type="molecule type" value="Genomic_DNA"/>
</dbReference>
<dbReference type="Proteomes" id="UP000297385">
    <property type="component" value="Unassembled WGS sequence"/>
</dbReference>
<sequence>MNQWQYCYRILLAVTSALSLSVAWPLSAVANEQTANDNAQTAGQRAYFAQTYCGISPARIGAYKERLRKVLHDASNFDLRWQTGWRRGEKDGIQMNALRLNDPQEFASRVKADCERLKWMAQNAVRVRPQK</sequence>
<keyword evidence="1" id="KW-0732">Signal</keyword>
<comment type="caution">
    <text evidence="2">The sequence shown here is derived from an EMBL/GenBank/DDBJ whole genome shotgun (WGS) entry which is preliminary data.</text>
</comment>
<organism evidence="2 3">
    <name type="scientific">Paraburkholderia dipogonis</name>
    <dbReference type="NCBI Taxonomy" id="1211383"/>
    <lineage>
        <taxon>Bacteria</taxon>
        <taxon>Pseudomonadati</taxon>
        <taxon>Pseudomonadota</taxon>
        <taxon>Betaproteobacteria</taxon>
        <taxon>Burkholderiales</taxon>
        <taxon>Burkholderiaceae</taxon>
        <taxon>Paraburkholderia</taxon>
    </lineage>
</organism>
<dbReference type="GeneID" id="97305602"/>
<dbReference type="RefSeq" id="WP_134457022.1">
    <property type="nucleotide sequence ID" value="NZ_JBHMFL010000107.1"/>
</dbReference>
<reference evidence="2 3" key="1">
    <citation type="submission" date="2019-03" db="EMBL/GenBank/DDBJ databases">
        <title>Complete Genome Sequence of Paraburkholderia dipogonis ICMP 19430T, a Nitrogen-fixing Symbiont of the South African Invasive Legume Dipogon lignosus in New Zealand.</title>
        <authorList>
            <person name="De Meyer S.E."/>
        </authorList>
    </citation>
    <scope>NUCLEOTIDE SEQUENCE [LARGE SCALE GENOMIC DNA]</scope>
    <source>
        <strain evidence="2 3">ICMP 19430</strain>
    </source>
</reference>
<evidence type="ECO:0000256" key="1">
    <source>
        <dbReference type="SAM" id="SignalP"/>
    </source>
</evidence>
<feature type="chain" id="PRO_5021301140" evidence="1">
    <location>
        <begin position="31"/>
        <end position="131"/>
    </location>
</feature>
<evidence type="ECO:0000313" key="3">
    <source>
        <dbReference type="Proteomes" id="UP000297385"/>
    </source>
</evidence>